<evidence type="ECO:0000313" key="1">
    <source>
        <dbReference type="EMBL" id="THD07682.1"/>
    </source>
</evidence>
<dbReference type="Proteomes" id="UP000306317">
    <property type="component" value="Unassembled WGS sequence"/>
</dbReference>
<dbReference type="AlphaFoldDB" id="A0A4S3KGA7"/>
<comment type="caution">
    <text evidence="1">The sequence shown here is derived from an EMBL/GenBank/DDBJ whole genome shotgun (WGS) entry which is preliminary data.</text>
</comment>
<reference evidence="1 2" key="1">
    <citation type="submission" date="2017-02" db="EMBL/GenBank/DDBJ databases">
        <title>Whole genome sequencing of Rhodanobacter lindaniclasticus DSM 17932.</title>
        <authorList>
            <person name="Kumar S."/>
            <person name="Patil P."/>
            <person name="Patil P.B."/>
        </authorList>
    </citation>
    <scope>NUCLEOTIDE SEQUENCE [LARGE SCALE GENOMIC DNA]</scope>
    <source>
        <strain evidence="1 2">DSM 17932</strain>
    </source>
</reference>
<organism evidence="1 2">
    <name type="scientific">Rhodanobacter lindaniclasticus</name>
    <dbReference type="NCBI Taxonomy" id="75310"/>
    <lineage>
        <taxon>Bacteria</taxon>
        <taxon>Pseudomonadati</taxon>
        <taxon>Pseudomonadota</taxon>
        <taxon>Gammaproteobacteria</taxon>
        <taxon>Lysobacterales</taxon>
        <taxon>Rhodanobacteraceae</taxon>
        <taxon>Rhodanobacter</taxon>
    </lineage>
</organism>
<sequence>MQNAMRYMEEAERRSWLKSAANLAKLRVKLAEAWQSLGLSPQGANLVAKAYDPNLAARMHRDLARGKSDEEVAEMLQSAIRQKRYLEADQLLIDYERNRLRMGANHTAEVSR</sequence>
<name>A0A4S3KGA7_9GAMM</name>
<evidence type="ECO:0000313" key="2">
    <source>
        <dbReference type="Proteomes" id="UP000306317"/>
    </source>
</evidence>
<accession>A0A4S3KGA7</accession>
<proteinExistence type="predicted"/>
<gene>
    <name evidence="1" type="ORF">B1991_08625</name>
</gene>
<protein>
    <submittedName>
        <fullName evidence="1">Uncharacterized protein</fullName>
    </submittedName>
</protein>
<dbReference type="EMBL" id="MWIO01000025">
    <property type="protein sequence ID" value="THD07682.1"/>
    <property type="molecule type" value="Genomic_DNA"/>
</dbReference>
<keyword evidence="2" id="KW-1185">Reference proteome</keyword>